<keyword evidence="4" id="KW-0963">Cytoplasm</keyword>
<keyword evidence="3 4" id="KW-0143">Chaperone</keyword>
<dbReference type="AlphaFoldDB" id="A0A084IRI0"/>
<dbReference type="GO" id="GO:0005737">
    <property type="term" value="C:cytoplasm"/>
    <property type="evidence" value="ECO:0007669"/>
    <property type="project" value="UniProtKB-SubCell"/>
</dbReference>
<organism evidence="5 6">
    <name type="scientific">Salinisphaera hydrothermalis (strain C41B8)</name>
    <dbReference type="NCBI Taxonomy" id="1304275"/>
    <lineage>
        <taxon>Bacteria</taxon>
        <taxon>Pseudomonadati</taxon>
        <taxon>Pseudomonadota</taxon>
        <taxon>Gammaproteobacteria</taxon>
        <taxon>Salinisphaerales</taxon>
        <taxon>Salinisphaeraceae</taxon>
        <taxon>Salinisphaera</taxon>
    </lineage>
</organism>
<name>A0A084IRI0_SALHC</name>
<sequence>MIVSTVDIQPDSPSLEFGWRARLDLTIARRGERSVAVRRRHVGPVYIQRPLYPELDGTAHVMLLHPPGGVVQGDEIVFSVAVEPGAQALITTPSAAKLYRSPDRASRQSVQLCVGRGSSLEWLPQEAIVFDGARAQTSLDLDLAADARAIAWDVWMLGRPASGESFQHGRYDGRLNVRLDGRLLWHERTGVPGAGDSPMLDATWGMGGARAMGTLVAYRPEGFDEATVTDVRSVLAVYDLAVGVSAVDGLLVVRVTAREAHEIQPPLRNLWVWLRPLVYDKSAVAPRIWAT</sequence>
<dbReference type="RefSeq" id="WP_051882643.1">
    <property type="nucleotide sequence ID" value="NZ_APNK01000001.1"/>
</dbReference>
<gene>
    <name evidence="4" type="primary">ureD</name>
    <name evidence="5" type="ORF">C41B8_01155</name>
</gene>
<keyword evidence="2 4" id="KW-0996">Nickel insertion</keyword>
<dbReference type="STRING" id="1304275.C41B8_01155"/>
<dbReference type="EMBL" id="APNK01000001">
    <property type="protein sequence ID" value="KEZ79314.1"/>
    <property type="molecule type" value="Genomic_DNA"/>
</dbReference>
<dbReference type="PANTHER" id="PTHR33643:SF1">
    <property type="entry name" value="UREASE ACCESSORY PROTEIN D"/>
    <property type="match status" value="1"/>
</dbReference>
<keyword evidence="6" id="KW-1185">Reference proteome</keyword>
<evidence type="ECO:0000313" key="6">
    <source>
        <dbReference type="Proteomes" id="UP000028302"/>
    </source>
</evidence>
<evidence type="ECO:0000256" key="2">
    <source>
        <dbReference type="ARBA" id="ARBA00022988"/>
    </source>
</evidence>
<protein>
    <recommendedName>
        <fullName evidence="4">Urease accessory protein UreD</fullName>
    </recommendedName>
</protein>
<comment type="similarity">
    <text evidence="1 4">Belongs to the UreD family.</text>
</comment>
<evidence type="ECO:0000256" key="1">
    <source>
        <dbReference type="ARBA" id="ARBA00007177"/>
    </source>
</evidence>
<proteinExistence type="inferred from homology"/>
<reference evidence="5 6" key="1">
    <citation type="submission" date="2013-03" db="EMBL/GenBank/DDBJ databases">
        <title>Salinisphaera hydrothermalis C41B8 Genome Sequencing.</title>
        <authorList>
            <person name="Li C."/>
            <person name="Lai Q."/>
            <person name="Shao Z."/>
        </authorList>
    </citation>
    <scope>NUCLEOTIDE SEQUENCE [LARGE SCALE GENOMIC DNA]</scope>
    <source>
        <strain evidence="5 6">C41B8</strain>
    </source>
</reference>
<comment type="caution">
    <text evidence="5">The sequence shown here is derived from an EMBL/GenBank/DDBJ whole genome shotgun (WGS) entry which is preliminary data.</text>
</comment>
<dbReference type="HAMAP" id="MF_01384">
    <property type="entry name" value="UreD"/>
    <property type="match status" value="1"/>
</dbReference>
<comment type="subunit">
    <text evidence="4">UreD, UreF and UreG form a complex that acts as a GTP-hydrolysis-dependent molecular chaperone, activating the urease apoprotein by helping to assemble the nickel containing metallocenter of UreC. The UreE protein probably delivers the nickel.</text>
</comment>
<dbReference type="OrthoDB" id="9798842at2"/>
<comment type="function">
    <text evidence="4">Required for maturation of urease via the functional incorporation of the urease nickel metallocenter.</text>
</comment>
<dbReference type="PANTHER" id="PTHR33643">
    <property type="entry name" value="UREASE ACCESSORY PROTEIN D"/>
    <property type="match status" value="1"/>
</dbReference>
<dbReference type="Proteomes" id="UP000028302">
    <property type="component" value="Unassembled WGS sequence"/>
</dbReference>
<dbReference type="GO" id="GO:0016151">
    <property type="term" value="F:nickel cation binding"/>
    <property type="evidence" value="ECO:0007669"/>
    <property type="project" value="UniProtKB-UniRule"/>
</dbReference>
<evidence type="ECO:0000256" key="4">
    <source>
        <dbReference type="HAMAP-Rule" id="MF_01384"/>
    </source>
</evidence>
<comment type="subcellular location">
    <subcellularLocation>
        <location evidence="4">Cytoplasm</location>
    </subcellularLocation>
</comment>
<evidence type="ECO:0000313" key="5">
    <source>
        <dbReference type="EMBL" id="KEZ79314.1"/>
    </source>
</evidence>
<dbReference type="Pfam" id="PF01774">
    <property type="entry name" value="UreD"/>
    <property type="match status" value="1"/>
</dbReference>
<dbReference type="PATRIC" id="fig|1304275.5.peg.233"/>
<accession>A0A084IRI0</accession>
<dbReference type="InterPro" id="IPR002669">
    <property type="entry name" value="UreD"/>
</dbReference>
<evidence type="ECO:0000256" key="3">
    <source>
        <dbReference type="ARBA" id="ARBA00023186"/>
    </source>
</evidence>
<dbReference type="eggNOG" id="COG0829">
    <property type="taxonomic scope" value="Bacteria"/>
</dbReference>